<evidence type="ECO:0008006" key="3">
    <source>
        <dbReference type="Google" id="ProtNLM"/>
    </source>
</evidence>
<proteinExistence type="predicted"/>
<dbReference type="Gene3D" id="3.30.70.100">
    <property type="match status" value="1"/>
</dbReference>
<comment type="caution">
    <text evidence="1">The sequence shown here is derived from an EMBL/GenBank/DDBJ whole genome shotgun (WGS) entry which is preliminary data.</text>
</comment>
<dbReference type="Proteomes" id="UP000033047">
    <property type="component" value="Unassembled WGS sequence"/>
</dbReference>
<name>A0A0F5IJN7_9BACT</name>
<dbReference type="SUPFAM" id="SSF54909">
    <property type="entry name" value="Dimeric alpha+beta barrel"/>
    <property type="match status" value="1"/>
</dbReference>
<dbReference type="EMBL" id="AQHV01000028">
    <property type="protein sequence ID" value="KKB45530.1"/>
    <property type="molecule type" value="Genomic_DNA"/>
</dbReference>
<dbReference type="InterPro" id="IPR011008">
    <property type="entry name" value="Dimeric_a/b-barrel"/>
</dbReference>
<dbReference type="PATRIC" id="fig|927665.4.peg.4938"/>
<accession>A0A0F5IJN7</accession>
<organism evidence="1 2">
    <name type="scientific">Parabacteroides goldsteinii DSM 19448 = WAL 12034</name>
    <dbReference type="NCBI Taxonomy" id="927665"/>
    <lineage>
        <taxon>Bacteria</taxon>
        <taxon>Pseudomonadati</taxon>
        <taxon>Bacteroidota</taxon>
        <taxon>Bacteroidia</taxon>
        <taxon>Bacteroidales</taxon>
        <taxon>Tannerellaceae</taxon>
        <taxon>Parabacteroides</taxon>
    </lineage>
</organism>
<dbReference type="STRING" id="927665.HMPREF1535_04814"/>
<gene>
    <name evidence="1" type="ORF">HMPREF1535_04814</name>
</gene>
<dbReference type="PANTHER" id="PTHR43239">
    <property type="entry name" value="UPF0734 PROTEIN DDB_G0273871/DDB_G0273177"/>
    <property type="match status" value="1"/>
</dbReference>
<dbReference type="GO" id="GO:0016857">
    <property type="term" value="F:racemase and epimerase activity, acting on carbohydrates and derivatives"/>
    <property type="evidence" value="ECO:0007669"/>
    <property type="project" value="InterPro"/>
</dbReference>
<sequence>MEDKKNGYKSKHYDFPTKRYCQTLDLKDDPELIKEYRKRHGQECYWPEIGEGIKSVGILEMEIYLCGNRLFMIVETPLDFDWDTAFSRLAGLPRQAEWEEYMSVFQQADPGASSAEKWQLMERIFHVYE</sequence>
<dbReference type="PANTHER" id="PTHR43239:SF1">
    <property type="entry name" value="UPF0734 PROTEIN DDB_G0273871_DDB_G0273177"/>
    <property type="match status" value="1"/>
</dbReference>
<dbReference type="RefSeq" id="WP_046147781.1">
    <property type="nucleotide sequence ID" value="NZ_KQ033914.1"/>
</dbReference>
<dbReference type="InterPro" id="IPR008000">
    <property type="entry name" value="Rham/fucose_mutarotase"/>
</dbReference>
<protein>
    <recommendedName>
        <fullName evidence="3">L-rhamnose mutarotase</fullName>
    </recommendedName>
</protein>
<evidence type="ECO:0000313" key="1">
    <source>
        <dbReference type="EMBL" id="KKB45530.1"/>
    </source>
</evidence>
<evidence type="ECO:0000313" key="2">
    <source>
        <dbReference type="Proteomes" id="UP000033047"/>
    </source>
</evidence>
<dbReference type="AlphaFoldDB" id="A0A0F5IJN7"/>
<dbReference type="InterPro" id="IPR052996">
    <property type="entry name" value="Carb_Metab_Mutarotase"/>
</dbReference>
<dbReference type="HOGENOM" id="CLU_100689_4_0_10"/>
<dbReference type="Pfam" id="PF05336">
    <property type="entry name" value="rhaM"/>
    <property type="match status" value="1"/>
</dbReference>
<reference evidence="1 2" key="1">
    <citation type="submission" date="2013-04" db="EMBL/GenBank/DDBJ databases">
        <title>The Genome Sequence of Parabacteroides goldsteinii DSM 19448.</title>
        <authorList>
            <consortium name="The Broad Institute Genomics Platform"/>
            <person name="Earl A."/>
            <person name="Ward D."/>
            <person name="Feldgarden M."/>
            <person name="Gevers D."/>
            <person name="Martens E."/>
            <person name="Sakamoto M."/>
            <person name="Benno Y."/>
            <person name="Song Y."/>
            <person name="Liu C."/>
            <person name="Lee J."/>
            <person name="Bolanos M."/>
            <person name="Vaisanen M.L."/>
            <person name="Finegold S.M."/>
            <person name="Walker B."/>
            <person name="Young S."/>
            <person name="Zeng Q."/>
            <person name="Gargeya S."/>
            <person name="Fitzgerald M."/>
            <person name="Haas B."/>
            <person name="Abouelleil A."/>
            <person name="Allen A.W."/>
            <person name="Alvarado L."/>
            <person name="Arachchi H.M."/>
            <person name="Berlin A.M."/>
            <person name="Chapman S.B."/>
            <person name="Gainer-Dewar J."/>
            <person name="Goldberg J."/>
            <person name="Griggs A."/>
            <person name="Gujja S."/>
            <person name="Hansen M."/>
            <person name="Howarth C."/>
            <person name="Imamovic A."/>
            <person name="Ireland A."/>
            <person name="Larimer J."/>
            <person name="McCowan C."/>
            <person name="Murphy C."/>
            <person name="Pearson M."/>
            <person name="Poon T.W."/>
            <person name="Priest M."/>
            <person name="Roberts A."/>
            <person name="Saif S."/>
            <person name="Shea T."/>
            <person name="Sisk P."/>
            <person name="Sykes S."/>
            <person name="Wortman J."/>
            <person name="Nusbaum C."/>
            <person name="Birren B."/>
        </authorList>
    </citation>
    <scope>NUCLEOTIDE SEQUENCE [LARGE SCALE GENOMIC DNA]</scope>
    <source>
        <strain evidence="1 2">DSM 19448</strain>
    </source>
</reference>